<dbReference type="AlphaFoldDB" id="A0A0A9AU02"/>
<sequence>MSSAARSRPRRPHRPRALPRRPRARRRHPLVSPSISVSPPTHVAPILIIMAVGPHSAVEATSSAANGRVAGAWCIGSRV</sequence>
<evidence type="ECO:0000256" key="1">
    <source>
        <dbReference type="SAM" id="MobiDB-lite"/>
    </source>
</evidence>
<evidence type="ECO:0000313" key="2">
    <source>
        <dbReference type="EMBL" id="JAD52405.1"/>
    </source>
</evidence>
<dbReference type="EMBL" id="GBRH01245490">
    <property type="protein sequence ID" value="JAD52405.1"/>
    <property type="molecule type" value="Transcribed_RNA"/>
</dbReference>
<feature type="region of interest" description="Disordered" evidence="1">
    <location>
        <begin position="1"/>
        <end position="36"/>
    </location>
</feature>
<accession>A0A0A9AU02</accession>
<name>A0A0A9AU02_ARUDO</name>
<reference evidence="2" key="2">
    <citation type="journal article" date="2015" name="Data Brief">
        <title>Shoot transcriptome of the giant reed, Arundo donax.</title>
        <authorList>
            <person name="Barrero R.A."/>
            <person name="Guerrero F.D."/>
            <person name="Moolhuijzen P."/>
            <person name="Goolsby J.A."/>
            <person name="Tidwell J."/>
            <person name="Bellgard S.E."/>
            <person name="Bellgard M.I."/>
        </authorList>
    </citation>
    <scope>NUCLEOTIDE SEQUENCE</scope>
    <source>
        <tissue evidence="2">Shoot tissue taken approximately 20 cm above the soil surface</tissue>
    </source>
</reference>
<organism evidence="2">
    <name type="scientific">Arundo donax</name>
    <name type="common">Giant reed</name>
    <name type="synonym">Donax arundinaceus</name>
    <dbReference type="NCBI Taxonomy" id="35708"/>
    <lineage>
        <taxon>Eukaryota</taxon>
        <taxon>Viridiplantae</taxon>
        <taxon>Streptophyta</taxon>
        <taxon>Embryophyta</taxon>
        <taxon>Tracheophyta</taxon>
        <taxon>Spermatophyta</taxon>
        <taxon>Magnoliopsida</taxon>
        <taxon>Liliopsida</taxon>
        <taxon>Poales</taxon>
        <taxon>Poaceae</taxon>
        <taxon>PACMAD clade</taxon>
        <taxon>Arundinoideae</taxon>
        <taxon>Arundineae</taxon>
        <taxon>Arundo</taxon>
    </lineage>
</organism>
<protein>
    <submittedName>
        <fullName evidence="2">Uncharacterized protein</fullName>
    </submittedName>
</protein>
<reference evidence="2" key="1">
    <citation type="submission" date="2014-09" db="EMBL/GenBank/DDBJ databases">
        <authorList>
            <person name="Magalhaes I.L.F."/>
            <person name="Oliveira U."/>
            <person name="Santos F.R."/>
            <person name="Vidigal T.H.D.A."/>
            <person name="Brescovit A.D."/>
            <person name="Santos A.J."/>
        </authorList>
    </citation>
    <scope>NUCLEOTIDE SEQUENCE</scope>
    <source>
        <tissue evidence="2">Shoot tissue taken approximately 20 cm above the soil surface</tissue>
    </source>
</reference>
<proteinExistence type="predicted"/>
<feature type="compositionally biased region" description="Basic residues" evidence="1">
    <location>
        <begin position="7"/>
        <end position="29"/>
    </location>
</feature>